<accession>A0A3S5CWU0</accession>
<dbReference type="EMBL" id="OUUZ01000008">
    <property type="protein sequence ID" value="SPQ22074.1"/>
    <property type="molecule type" value="Genomic_DNA"/>
</dbReference>
<sequence>MPYTLIQKHLQ</sequence>
<protein>
    <submittedName>
        <fullName evidence="1">Cc90fe28-d76d-4cc9-afdb-ebd87d40b859</fullName>
    </submittedName>
</protein>
<evidence type="ECO:0000313" key="2">
    <source>
        <dbReference type="Proteomes" id="UP000289323"/>
    </source>
</evidence>
<name>A0A3S5CWU0_9PEZI</name>
<gene>
    <name evidence="1" type="ORF">TT172_LOCUS4493</name>
</gene>
<proteinExistence type="predicted"/>
<reference evidence="1 2" key="1">
    <citation type="submission" date="2018-04" db="EMBL/GenBank/DDBJ databases">
        <authorList>
            <person name="Huttner S."/>
            <person name="Dainat J."/>
        </authorList>
    </citation>
    <scope>NUCLEOTIDE SEQUENCE [LARGE SCALE GENOMIC DNA]</scope>
</reference>
<evidence type="ECO:0000313" key="1">
    <source>
        <dbReference type="EMBL" id="SPQ22074.1"/>
    </source>
</evidence>
<dbReference type="Proteomes" id="UP000289323">
    <property type="component" value="Unassembled WGS sequence"/>
</dbReference>
<organism evidence="1 2">
    <name type="scientific">Thermothielavioides terrestris</name>
    <dbReference type="NCBI Taxonomy" id="2587410"/>
    <lineage>
        <taxon>Eukaryota</taxon>
        <taxon>Fungi</taxon>
        <taxon>Dikarya</taxon>
        <taxon>Ascomycota</taxon>
        <taxon>Pezizomycotina</taxon>
        <taxon>Sordariomycetes</taxon>
        <taxon>Sordariomycetidae</taxon>
        <taxon>Sordariales</taxon>
        <taxon>Chaetomiaceae</taxon>
        <taxon>Thermothielavioides</taxon>
    </lineage>
</organism>